<protein>
    <submittedName>
        <fullName evidence="3">ATP-NAD kinase-like domain-containing protein</fullName>
    </submittedName>
</protein>
<sequence>MHVCYEGFGIQRRRRLKILVNPHGGVRRGVPVFVKTVEPILRAAHCFLDITYTEHNGHAYDIAKTLPLDYDAVVTVSGDGLIHEVMNGFSNHEQPRMAFRVPIAPIPTGSGNGLALNLLGIERGFDVTEATLNVIKGKHMKVDVFSLTQKGKRTISFMSQALGLMADLDIGTEHLRWMGDTRFMVGLMRGVIQFKPCPVHLSIKVAEEDKEKMVEMLRAHRCDNSSNIPNPPSNDQANDTNGGLPPLTYSCEDTNGWTTFPEPILYIYAGKGPYVGRDFMAFPVSLPDDGLIDVMAMPISSRSDILSSLGGAAKGDIFWHPKVRTS</sequence>
<dbReference type="EMBL" id="MU150252">
    <property type="protein sequence ID" value="KAF9464747.1"/>
    <property type="molecule type" value="Genomic_DNA"/>
</dbReference>
<dbReference type="GO" id="GO:0046512">
    <property type="term" value="P:sphingosine biosynthetic process"/>
    <property type="evidence" value="ECO:0007669"/>
    <property type="project" value="TreeGrafter"/>
</dbReference>
<dbReference type="InterPro" id="IPR016064">
    <property type="entry name" value="NAD/diacylglycerol_kinase_sf"/>
</dbReference>
<organism evidence="3 4">
    <name type="scientific">Collybia nuda</name>
    <dbReference type="NCBI Taxonomy" id="64659"/>
    <lineage>
        <taxon>Eukaryota</taxon>
        <taxon>Fungi</taxon>
        <taxon>Dikarya</taxon>
        <taxon>Basidiomycota</taxon>
        <taxon>Agaricomycotina</taxon>
        <taxon>Agaricomycetes</taxon>
        <taxon>Agaricomycetidae</taxon>
        <taxon>Agaricales</taxon>
        <taxon>Tricholomatineae</taxon>
        <taxon>Clitocybaceae</taxon>
        <taxon>Collybia</taxon>
    </lineage>
</organism>
<dbReference type="InterPro" id="IPR050187">
    <property type="entry name" value="Lipid_Phosphate_FormReg"/>
</dbReference>
<proteinExistence type="predicted"/>
<reference evidence="3" key="1">
    <citation type="submission" date="2020-11" db="EMBL/GenBank/DDBJ databases">
        <authorList>
            <consortium name="DOE Joint Genome Institute"/>
            <person name="Ahrendt S."/>
            <person name="Riley R."/>
            <person name="Andreopoulos W."/>
            <person name="Labutti K."/>
            <person name="Pangilinan J."/>
            <person name="Ruiz-Duenas F.J."/>
            <person name="Barrasa J.M."/>
            <person name="Sanchez-Garcia M."/>
            <person name="Camarero S."/>
            <person name="Miyauchi S."/>
            <person name="Serrano A."/>
            <person name="Linde D."/>
            <person name="Babiker R."/>
            <person name="Drula E."/>
            <person name="Ayuso-Fernandez I."/>
            <person name="Pacheco R."/>
            <person name="Padilla G."/>
            <person name="Ferreira P."/>
            <person name="Barriuso J."/>
            <person name="Kellner H."/>
            <person name="Castanera R."/>
            <person name="Alfaro M."/>
            <person name="Ramirez L."/>
            <person name="Pisabarro A.G."/>
            <person name="Kuo A."/>
            <person name="Tritt A."/>
            <person name="Lipzen A."/>
            <person name="He G."/>
            <person name="Yan M."/>
            <person name="Ng V."/>
            <person name="Cullen D."/>
            <person name="Martin F."/>
            <person name="Rosso M.-N."/>
            <person name="Henrissat B."/>
            <person name="Hibbett D."/>
            <person name="Martinez A.T."/>
            <person name="Grigoriev I.V."/>
        </authorList>
    </citation>
    <scope>NUCLEOTIDE SEQUENCE</scope>
    <source>
        <strain evidence="3">CBS 247.69</strain>
    </source>
</reference>
<dbReference type="GO" id="GO:0016020">
    <property type="term" value="C:membrane"/>
    <property type="evidence" value="ECO:0007669"/>
    <property type="project" value="TreeGrafter"/>
</dbReference>
<dbReference type="SUPFAM" id="SSF111331">
    <property type="entry name" value="NAD kinase/diacylglycerol kinase-like"/>
    <property type="match status" value="1"/>
</dbReference>
<feature type="domain" description="DAGKc" evidence="2">
    <location>
        <begin position="11"/>
        <end position="151"/>
    </location>
</feature>
<dbReference type="AlphaFoldDB" id="A0A9P5Y719"/>
<dbReference type="InterPro" id="IPR001206">
    <property type="entry name" value="Diacylglycerol_kinase_cat_dom"/>
</dbReference>
<keyword evidence="3" id="KW-0418">Kinase</keyword>
<dbReference type="Gene3D" id="3.40.50.10330">
    <property type="entry name" value="Probable inorganic polyphosphate/atp-NAD kinase, domain 1"/>
    <property type="match status" value="1"/>
</dbReference>
<dbReference type="GO" id="GO:0005737">
    <property type="term" value="C:cytoplasm"/>
    <property type="evidence" value="ECO:0007669"/>
    <property type="project" value="TreeGrafter"/>
</dbReference>
<dbReference type="InterPro" id="IPR017438">
    <property type="entry name" value="ATP-NAD_kinase_N"/>
</dbReference>
<name>A0A9P5Y719_9AGAR</name>
<keyword evidence="3" id="KW-0808">Transferase</keyword>
<dbReference type="GO" id="GO:0016773">
    <property type="term" value="F:phosphotransferase activity, alcohol group as acceptor"/>
    <property type="evidence" value="ECO:0007669"/>
    <property type="project" value="UniProtKB-ARBA"/>
</dbReference>
<dbReference type="Proteomes" id="UP000807353">
    <property type="component" value="Unassembled WGS sequence"/>
</dbReference>
<evidence type="ECO:0000256" key="1">
    <source>
        <dbReference type="SAM" id="MobiDB-lite"/>
    </source>
</evidence>
<gene>
    <name evidence="3" type="ORF">BDZ94DRAFT_1255808</name>
</gene>
<comment type="caution">
    <text evidence="3">The sequence shown here is derived from an EMBL/GenBank/DDBJ whole genome shotgun (WGS) entry which is preliminary data.</text>
</comment>
<dbReference type="SMART" id="SM00046">
    <property type="entry name" value="DAGKc"/>
    <property type="match status" value="1"/>
</dbReference>
<feature type="region of interest" description="Disordered" evidence="1">
    <location>
        <begin position="222"/>
        <end position="242"/>
    </location>
</feature>
<dbReference type="GO" id="GO:0001727">
    <property type="term" value="F:lipid kinase activity"/>
    <property type="evidence" value="ECO:0007669"/>
    <property type="project" value="TreeGrafter"/>
</dbReference>
<dbReference type="Gene3D" id="2.60.200.40">
    <property type="match status" value="1"/>
</dbReference>
<dbReference type="PANTHER" id="PTHR12358">
    <property type="entry name" value="SPHINGOSINE KINASE"/>
    <property type="match status" value="1"/>
</dbReference>
<evidence type="ECO:0000259" key="2">
    <source>
        <dbReference type="PROSITE" id="PS50146"/>
    </source>
</evidence>
<dbReference type="PROSITE" id="PS50146">
    <property type="entry name" value="DAGK"/>
    <property type="match status" value="1"/>
</dbReference>
<accession>A0A9P5Y719</accession>
<evidence type="ECO:0000313" key="4">
    <source>
        <dbReference type="Proteomes" id="UP000807353"/>
    </source>
</evidence>
<dbReference type="PANTHER" id="PTHR12358:SF31">
    <property type="entry name" value="ACYLGLYCEROL KINASE, MITOCHONDRIAL"/>
    <property type="match status" value="1"/>
</dbReference>
<dbReference type="OrthoDB" id="3853857at2759"/>
<keyword evidence="4" id="KW-1185">Reference proteome</keyword>
<evidence type="ECO:0000313" key="3">
    <source>
        <dbReference type="EMBL" id="KAF9464747.1"/>
    </source>
</evidence>
<dbReference type="Pfam" id="PF00781">
    <property type="entry name" value="DAGK_cat"/>
    <property type="match status" value="1"/>
</dbReference>